<keyword evidence="3" id="KW-1185">Reference proteome</keyword>
<dbReference type="PROSITE" id="PS51257">
    <property type="entry name" value="PROKAR_LIPOPROTEIN"/>
    <property type="match status" value="1"/>
</dbReference>
<comment type="caution">
    <text evidence="2">The sequence shown here is derived from an EMBL/GenBank/DDBJ whole genome shotgun (WGS) entry which is preliminary data.</text>
</comment>
<gene>
    <name evidence="2" type="ORF">GGR42_000253</name>
</gene>
<evidence type="ECO:0000313" key="2">
    <source>
        <dbReference type="EMBL" id="NJB69791.1"/>
    </source>
</evidence>
<dbReference type="InterPro" id="IPR021255">
    <property type="entry name" value="DUF2807"/>
</dbReference>
<protein>
    <recommendedName>
        <fullName evidence="1">Putative auto-transporter adhesin head GIN domain-containing protein</fullName>
    </recommendedName>
</protein>
<dbReference type="RefSeq" id="WP_167960059.1">
    <property type="nucleotide sequence ID" value="NZ_JAATJJ010000001.1"/>
</dbReference>
<sequence>MKSITKILSITLVCFLVQSCDYESIRASSTVTVQEVSYLDYTALSVSDDFNAYVTFSDTEEKIEIEASRNLHDRIIVRKDGDKLYIKMENNLNIKGQETLNIYITTKQITDFEAKGDSRIVLENLLDAQSAKIELSGDSYFTGELFLNDLKLVAKGDSKADVYGDVGLLYVELTGDSTLKDYDLEVDDLLMDLRGDSDAYLTVKNTIDIDARGDSVLRYKGNAVITHVNLSGDSKIIDKN</sequence>
<dbReference type="Gene3D" id="2.160.20.120">
    <property type="match status" value="1"/>
</dbReference>
<evidence type="ECO:0000313" key="3">
    <source>
        <dbReference type="Proteomes" id="UP000590442"/>
    </source>
</evidence>
<accession>A0A846QNY5</accession>
<proteinExistence type="predicted"/>
<evidence type="ECO:0000259" key="1">
    <source>
        <dbReference type="Pfam" id="PF10988"/>
    </source>
</evidence>
<dbReference type="EMBL" id="JAATJJ010000001">
    <property type="protein sequence ID" value="NJB69791.1"/>
    <property type="molecule type" value="Genomic_DNA"/>
</dbReference>
<dbReference type="Pfam" id="PF10988">
    <property type="entry name" value="DUF2807"/>
    <property type="match status" value="1"/>
</dbReference>
<feature type="domain" description="Putative auto-transporter adhesin head GIN" evidence="1">
    <location>
        <begin position="40"/>
        <end position="223"/>
    </location>
</feature>
<dbReference type="AlphaFoldDB" id="A0A846QNY5"/>
<reference evidence="2 3" key="1">
    <citation type="submission" date="2020-03" db="EMBL/GenBank/DDBJ databases">
        <title>Genomic Encyclopedia of Type Strains, Phase IV (KMG-IV): sequencing the most valuable type-strain genomes for metagenomic binning, comparative biology and taxonomic classification.</title>
        <authorList>
            <person name="Goeker M."/>
        </authorList>
    </citation>
    <scope>NUCLEOTIDE SEQUENCE [LARGE SCALE GENOMIC DNA]</scope>
    <source>
        <strain evidence="2 3">DSM 29762</strain>
    </source>
</reference>
<dbReference type="Proteomes" id="UP000590442">
    <property type="component" value="Unassembled WGS sequence"/>
</dbReference>
<name>A0A846QNY5_9FLAO</name>
<organism evidence="2 3">
    <name type="scientific">Saonia flava</name>
    <dbReference type="NCBI Taxonomy" id="523696"/>
    <lineage>
        <taxon>Bacteria</taxon>
        <taxon>Pseudomonadati</taxon>
        <taxon>Bacteroidota</taxon>
        <taxon>Flavobacteriia</taxon>
        <taxon>Flavobacteriales</taxon>
        <taxon>Flavobacteriaceae</taxon>
        <taxon>Saonia</taxon>
    </lineage>
</organism>